<dbReference type="CDD" id="cd11377">
    <property type="entry name" value="Pro-peptidase_S53"/>
    <property type="match status" value="1"/>
</dbReference>
<feature type="domain" description="Peptidase S53" evidence="9">
    <location>
        <begin position="239"/>
        <end position="624"/>
    </location>
</feature>
<dbReference type="InterPro" id="IPR015366">
    <property type="entry name" value="S53_propep"/>
</dbReference>
<organism evidence="10 11">
    <name type="scientific">Dyella acidiphila</name>
    <dbReference type="NCBI Taxonomy" id="2775866"/>
    <lineage>
        <taxon>Bacteria</taxon>
        <taxon>Pseudomonadati</taxon>
        <taxon>Pseudomonadota</taxon>
        <taxon>Gammaproteobacteria</taxon>
        <taxon>Lysobacterales</taxon>
        <taxon>Rhodanobacteraceae</taxon>
        <taxon>Dyella</taxon>
    </lineage>
</organism>
<dbReference type="RefSeq" id="WP_192554543.1">
    <property type="nucleotide sequence ID" value="NZ_JACZZA010000002.1"/>
</dbReference>
<dbReference type="PROSITE" id="PS51695">
    <property type="entry name" value="SEDOLISIN"/>
    <property type="match status" value="1"/>
</dbReference>
<feature type="signal peptide" evidence="8">
    <location>
        <begin position="1"/>
        <end position="33"/>
    </location>
</feature>
<reference evidence="10 11" key="1">
    <citation type="submission" date="2020-09" db="EMBL/GenBank/DDBJ databases">
        <title>Dyella sp. 7MK23 isolated from forest soil.</title>
        <authorList>
            <person name="Fu J."/>
        </authorList>
    </citation>
    <scope>NUCLEOTIDE SEQUENCE [LARGE SCALE GENOMIC DNA]</scope>
    <source>
        <strain evidence="10 11">7MK23</strain>
    </source>
</reference>
<feature type="active site" description="Charge relay system" evidence="7">
    <location>
        <position position="317"/>
    </location>
</feature>
<keyword evidence="1 7" id="KW-0645">Protease</keyword>
<comment type="caution">
    <text evidence="10">The sequence shown here is derived from an EMBL/GenBank/DDBJ whole genome shotgun (WGS) entry which is preliminary data.</text>
</comment>
<dbReference type="Gene3D" id="3.40.50.200">
    <property type="entry name" value="Peptidase S8/S53 domain"/>
    <property type="match status" value="1"/>
</dbReference>
<evidence type="ECO:0000256" key="1">
    <source>
        <dbReference type="ARBA" id="ARBA00022670"/>
    </source>
</evidence>
<feature type="binding site" evidence="7">
    <location>
        <position position="602"/>
    </location>
    <ligand>
        <name>Ca(2+)</name>
        <dbReference type="ChEBI" id="CHEBI:29108"/>
    </ligand>
</feature>
<sequence length="629" mass="64888">MTNNVATRGVKQVRKLALPLALSLAFVSLSAHAETAGSWIEAQKSLVASARADVQGAKYTAREAELAAAANGAGSLDASQTVDIAVALNLRNEAGLDAFNKAVNDPQSPQYGKFLSGEQFVQQYGPTQAQVDAVVAHLKQAGFQNIAVSANRLLVNASGSPAAVAAAFRTNLVAFHLGGRQVYANDASVSVPAALGGVVKSVLGLDNLARIHTYHYLASPQQASARVKVNAATGGTESAHNPTTFPAIYDVGSTPTASNTSVGIITWGSDAQTLKDLKTFASNNGLSAVTASVVKTGKSGSTYSDDVDNGDVEWDLDSQTIVGVSGGVKQLLLYTAPYTTSGTHPTLADLTNAYNGAVTANVAKVINVSLGVNEADATGQSADDAVFKQAVAQGQTFSVAAGDAGVYQWSTDSEGGGPGYVANSSGTVEINLGTYSVSEPATSPNVIAVGGTALYTSGTTYVSESTWNEGLEAIDSPYDNNQRLWATGGGVSANETAPSWQTSALGSSITHRVVPDLAFDAAYDSGTLIVWDGQSNEQVGGTSLASPIFVGIWARVQSGLSNALGFPASSLYTYLPANSSLLHDVTSGNNGYNGYGYNAAVGWDYTTGWGSLDISNFYNFVQSTSNFAR</sequence>
<evidence type="ECO:0000256" key="6">
    <source>
        <dbReference type="ARBA" id="ARBA00023145"/>
    </source>
</evidence>
<feature type="binding site" evidence="7">
    <location>
        <position position="604"/>
    </location>
    <ligand>
        <name>Ca(2+)</name>
        <dbReference type="ChEBI" id="CHEBI:29108"/>
    </ligand>
</feature>
<evidence type="ECO:0000256" key="7">
    <source>
        <dbReference type="PROSITE-ProRule" id="PRU01032"/>
    </source>
</evidence>
<dbReference type="PANTHER" id="PTHR14218">
    <property type="entry name" value="PROTEASE S8 TRIPEPTIDYL PEPTIDASE I CLN2"/>
    <property type="match status" value="1"/>
</dbReference>
<comment type="cofactor">
    <cofactor evidence="7">
        <name>Ca(2+)</name>
        <dbReference type="ChEBI" id="CHEBI:29108"/>
    </cofactor>
    <text evidence="7">Binds 1 Ca(2+) ion per subunit.</text>
</comment>
<name>A0ABR9G6N7_9GAMM</name>
<keyword evidence="5 7" id="KW-0106">Calcium</keyword>
<gene>
    <name evidence="10" type="ORF">IGX34_04685</name>
</gene>
<keyword evidence="8" id="KW-0732">Signal</keyword>
<keyword evidence="6" id="KW-0865">Zymogen</keyword>
<evidence type="ECO:0000256" key="2">
    <source>
        <dbReference type="ARBA" id="ARBA00022723"/>
    </source>
</evidence>
<evidence type="ECO:0000256" key="8">
    <source>
        <dbReference type="SAM" id="SignalP"/>
    </source>
</evidence>
<proteinExistence type="predicted"/>
<accession>A0ABR9G6N7</accession>
<evidence type="ECO:0000256" key="3">
    <source>
        <dbReference type="ARBA" id="ARBA00022801"/>
    </source>
</evidence>
<evidence type="ECO:0000256" key="4">
    <source>
        <dbReference type="ARBA" id="ARBA00022825"/>
    </source>
</evidence>
<evidence type="ECO:0000313" key="11">
    <source>
        <dbReference type="Proteomes" id="UP000651010"/>
    </source>
</evidence>
<dbReference type="InterPro" id="IPR036852">
    <property type="entry name" value="Peptidase_S8/S53_dom_sf"/>
</dbReference>
<keyword evidence="11" id="KW-1185">Reference proteome</keyword>
<dbReference type="InterPro" id="IPR050819">
    <property type="entry name" value="Tripeptidyl-peptidase_I"/>
</dbReference>
<dbReference type="EMBL" id="JACZZA010000002">
    <property type="protein sequence ID" value="MBE1159672.1"/>
    <property type="molecule type" value="Genomic_DNA"/>
</dbReference>
<dbReference type="Proteomes" id="UP000651010">
    <property type="component" value="Unassembled WGS sequence"/>
</dbReference>
<evidence type="ECO:0000259" key="9">
    <source>
        <dbReference type="PROSITE" id="PS51695"/>
    </source>
</evidence>
<dbReference type="SUPFAM" id="SSF54897">
    <property type="entry name" value="Protease propeptides/inhibitors"/>
    <property type="match status" value="1"/>
</dbReference>
<feature type="chain" id="PRO_5045088956" evidence="8">
    <location>
        <begin position="34"/>
        <end position="629"/>
    </location>
</feature>
<dbReference type="CDD" id="cd04056">
    <property type="entry name" value="Peptidases_S53"/>
    <property type="match status" value="1"/>
</dbReference>
<feature type="active site" description="Charge relay system" evidence="7">
    <location>
        <position position="543"/>
    </location>
</feature>
<keyword evidence="4 7" id="KW-0720">Serine protease</keyword>
<dbReference type="SUPFAM" id="SSF52743">
    <property type="entry name" value="Subtilisin-like"/>
    <property type="match status" value="1"/>
</dbReference>
<dbReference type="InterPro" id="IPR030400">
    <property type="entry name" value="Sedolisin_dom"/>
</dbReference>
<evidence type="ECO:0000313" key="10">
    <source>
        <dbReference type="EMBL" id="MBE1159672.1"/>
    </source>
</evidence>
<dbReference type="SMART" id="SM00944">
    <property type="entry name" value="Pro-kuma_activ"/>
    <property type="match status" value="1"/>
</dbReference>
<keyword evidence="2 7" id="KW-0479">Metal-binding</keyword>
<feature type="binding site" evidence="7">
    <location>
        <position position="584"/>
    </location>
    <ligand>
        <name>Ca(2+)</name>
        <dbReference type="ChEBI" id="CHEBI:29108"/>
    </ligand>
</feature>
<feature type="binding site" evidence="7">
    <location>
        <position position="585"/>
    </location>
    <ligand>
        <name>Ca(2+)</name>
        <dbReference type="ChEBI" id="CHEBI:29108"/>
    </ligand>
</feature>
<feature type="active site" description="Charge relay system" evidence="7">
    <location>
        <position position="313"/>
    </location>
</feature>
<dbReference type="Pfam" id="PF09286">
    <property type="entry name" value="Pro-kuma_activ"/>
    <property type="match status" value="1"/>
</dbReference>
<dbReference type="PANTHER" id="PTHR14218:SF15">
    <property type="entry name" value="TRIPEPTIDYL-PEPTIDASE 1"/>
    <property type="match status" value="1"/>
</dbReference>
<protein>
    <submittedName>
        <fullName evidence="10">S8/S53 family peptidase</fullName>
    </submittedName>
</protein>
<keyword evidence="3 7" id="KW-0378">Hydrolase</keyword>
<evidence type="ECO:0000256" key="5">
    <source>
        <dbReference type="ARBA" id="ARBA00022837"/>
    </source>
</evidence>